<name>A0A140GRE7_CLOPF</name>
<dbReference type="Proteomes" id="UP000070260">
    <property type="component" value="Plasmid pJFP838A"/>
</dbReference>
<feature type="domain" description="Putative zinc-ribbon" evidence="1">
    <location>
        <begin position="87"/>
        <end position="110"/>
    </location>
</feature>
<geneLocation type="plasmid" evidence="2 3">
    <name>pJFP838A</name>
</geneLocation>
<reference evidence="2 3" key="1">
    <citation type="journal article" date="2016" name="PLoS ONE">
        <title>Plasmid Characterization and Chromosome Analysis of Two netF+ Clostridium perfringens Isolates Associated with Foal and Canine Necrotizing Enteritis.</title>
        <authorList>
            <person name="Mehdizadeh Gohari I."/>
            <person name="Kropinski A.M."/>
            <person name="Weese S.J."/>
            <person name="Parreira V.R."/>
            <person name="Whitehead A.E."/>
            <person name="Boerlin P."/>
            <person name="Prescott J.F."/>
        </authorList>
    </citation>
    <scope>NUCLEOTIDE SEQUENCE [LARGE SCALE GENOMIC DNA]</scope>
    <source>
        <strain evidence="2 3">JP838</strain>
        <plasmid evidence="3">Plasmid pJFP838A</plasmid>
    </source>
</reference>
<evidence type="ECO:0000313" key="3">
    <source>
        <dbReference type="Proteomes" id="UP000070260"/>
    </source>
</evidence>
<keyword evidence="2" id="KW-0614">Plasmid</keyword>
<evidence type="ECO:0000259" key="1">
    <source>
        <dbReference type="Pfam" id="PF13248"/>
    </source>
</evidence>
<gene>
    <name evidence="2" type="ORF">JFP838_pA0190</name>
</gene>
<protein>
    <submittedName>
        <fullName evidence="2">Putative zinc finger protein</fullName>
    </submittedName>
</protein>
<organism evidence="2 3">
    <name type="scientific">Clostridium perfringens</name>
    <dbReference type="NCBI Taxonomy" id="1502"/>
    <lineage>
        <taxon>Bacteria</taxon>
        <taxon>Bacillati</taxon>
        <taxon>Bacillota</taxon>
        <taxon>Clostridia</taxon>
        <taxon>Eubacteriales</taxon>
        <taxon>Clostridiaceae</taxon>
        <taxon>Clostridium</taxon>
    </lineage>
</organism>
<accession>A0A140GRE7</accession>
<dbReference type="PATRIC" id="fig|1502.177.peg.3398"/>
<dbReference type="RefSeq" id="WP_061429704.1">
    <property type="nucleotide sequence ID" value="NZ_CATNZX010000001.1"/>
</dbReference>
<sequence>MNLKELKESIDKIENHHKNIENISVLINLKESSIGPRAFSRIKYACLGFDWEENQFRIEPEFDLVKLGNSLNVEKEKICREFNGRKYYACPKCKKKVAKGDKFCKHCSQKMKVY</sequence>
<dbReference type="OrthoDB" id="9989845at2"/>
<dbReference type="AlphaFoldDB" id="A0A140GRE7"/>
<dbReference type="InterPro" id="IPR059113">
    <property type="entry name" value="Znf_ribbon"/>
</dbReference>
<dbReference type="EMBL" id="CP013615">
    <property type="protein sequence ID" value="AMN31106.1"/>
    <property type="molecule type" value="Genomic_DNA"/>
</dbReference>
<dbReference type="Pfam" id="PF13248">
    <property type="entry name" value="Zn_ribbon_3"/>
    <property type="match status" value="1"/>
</dbReference>
<proteinExistence type="predicted"/>
<evidence type="ECO:0000313" key="2">
    <source>
        <dbReference type="EMBL" id="AMN31106.1"/>
    </source>
</evidence>